<accession>A0A0R1GV17</accession>
<evidence type="ECO:0000259" key="1">
    <source>
        <dbReference type="Pfam" id="PF13731"/>
    </source>
</evidence>
<dbReference type="OrthoDB" id="2282798at2"/>
<evidence type="ECO:0000313" key="3">
    <source>
        <dbReference type="Proteomes" id="UP000051461"/>
    </source>
</evidence>
<comment type="caution">
    <text evidence="2">The sequence shown here is derived from an EMBL/GenBank/DDBJ whole genome shotgun (WGS) entry which is preliminary data.</text>
</comment>
<reference evidence="2 3" key="1">
    <citation type="journal article" date="2015" name="Genome Announc.">
        <title>Expanding the biotechnology potential of lactobacilli through comparative genomics of 213 strains and associated genera.</title>
        <authorList>
            <person name="Sun Z."/>
            <person name="Harris H.M."/>
            <person name="McCann A."/>
            <person name="Guo C."/>
            <person name="Argimon S."/>
            <person name="Zhang W."/>
            <person name="Yang X."/>
            <person name="Jeffery I.B."/>
            <person name="Cooney J.C."/>
            <person name="Kagawa T.F."/>
            <person name="Liu W."/>
            <person name="Song Y."/>
            <person name="Salvetti E."/>
            <person name="Wrobel A."/>
            <person name="Rasinkangas P."/>
            <person name="Parkhill J."/>
            <person name="Rea M.C."/>
            <person name="O'Sullivan O."/>
            <person name="Ritari J."/>
            <person name="Douillard F.P."/>
            <person name="Paul Ross R."/>
            <person name="Yang R."/>
            <person name="Briner A.E."/>
            <person name="Felis G.E."/>
            <person name="de Vos W.M."/>
            <person name="Barrangou R."/>
            <person name="Klaenhammer T.R."/>
            <person name="Caufield P.W."/>
            <person name="Cui Y."/>
            <person name="Zhang H."/>
            <person name="O'Toole P.W."/>
        </authorList>
    </citation>
    <scope>NUCLEOTIDE SEQUENCE [LARGE SCALE GENOMIC DNA]</scope>
    <source>
        <strain evidence="2 3">DSM 20003</strain>
    </source>
</reference>
<proteinExistence type="predicted"/>
<evidence type="ECO:0000313" key="2">
    <source>
        <dbReference type="EMBL" id="KRK35444.1"/>
    </source>
</evidence>
<feature type="domain" description="WxL" evidence="1">
    <location>
        <begin position="13"/>
        <end position="191"/>
    </location>
</feature>
<dbReference type="Pfam" id="PF13731">
    <property type="entry name" value="WxL"/>
    <property type="match status" value="1"/>
</dbReference>
<protein>
    <recommendedName>
        <fullName evidence="1">WxL domain-containing protein</fullName>
    </recommendedName>
</protein>
<dbReference type="EMBL" id="AZDA01000079">
    <property type="protein sequence ID" value="KRK35444.1"/>
    <property type="molecule type" value="Genomic_DNA"/>
</dbReference>
<dbReference type="InterPro" id="IPR027994">
    <property type="entry name" value="WxL_dom"/>
</dbReference>
<keyword evidence="3" id="KW-1185">Reference proteome</keyword>
<dbReference type="PATRIC" id="fig|1423726.3.peg.179"/>
<sequence>MGLNIATLGSTVFAADGDTATTATPTTTNGTINLTTQKGDDGKTDKDITLDSAPNIDFGEHNIDTSAQTYTAENIDTPIQVTNPGVNSGWTVTVAASEFKGDNSHTLKGAVLTIGKGTVSTAEANQSTAPTATAVTTNSSAQTIFSAADGNTGVGVWQSMPDKTTTTLAVPAGNVAGSYKADLTWTLTNAPQN</sequence>
<organism evidence="2 3">
    <name type="scientific">Loigolactobacillus bifermentans DSM 20003</name>
    <dbReference type="NCBI Taxonomy" id="1423726"/>
    <lineage>
        <taxon>Bacteria</taxon>
        <taxon>Bacillati</taxon>
        <taxon>Bacillota</taxon>
        <taxon>Bacilli</taxon>
        <taxon>Lactobacillales</taxon>
        <taxon>Lactobacillaceae</taxon>
        <taxon>Loigolactobacillus</taxon>
    </lineage>
</organism>
<dbReference type="STRING" id="1423726.FC07_GL000171"/>
<dbReference type="RefSeq" id="WP_057904752.1">
    <property type="nucleotide sequence ID" value="NZ_AZDA01000079.1"/>
</dbReference>
<name>A0A0R1GV17_9LACO</name>
<dbReference type="Proteomes" id="UP000051461">
    <property type="component" value="Unassembled WGS sequence"/>
</dbReference>
<gene>
    <name evidence="2" type="ORF">FC07_GL000171</name>
</gene>
<dbReference type="AlphaFoldDB" id="A0A0R1GV17"/>